<keyword evidence="2" id="KW-1185">Reference proteome</keyword>
<proteinExistence type="predicted"/>
<reference evidence="3" key="2">
    <citation type="submission" date="2020-10" db="UniProtKB">
        <authorList>
            <consortium name="WormBaseParasite"/>
        </authorList>
    </citation>
    <scope>IDENTIFICATION</scope>
</reference>
<evidence type="ECO:0000313" key="2">
    <source>
        <dbReference type="Proteomes" id="UP000492821"/>
    </source>
</evidence>
<feature type="region of interest" description="Disordered" evidence="1">
    <location>
        <begin position="1"/>
        <end position="23"/>
    </location>
</feature>
<dbReference type="AlphaFoldDB" id="A0A7E4ZTF1"/>
<dbReference type="WBParaSite" id="Pan_g16413.t1">
    <property type="protein sequence ID" value="Pan_g16413.t1"/>
    <property type="gene ID" value="Pan_g16413"/>
</dbReference>
<feature type="compositionally biased region" description="Polar residues" evidence="1">
    <location>
        <begin position="1"/>
        <end position="10"/>
    </location>
</feature>
<sequence length="77" mass="8975">MTMQKKNTLQKYVADSTDPMPEVSALPGVETTPAYKEQQTGVGTFFCLCRRRRDGCAFGWKGDRRRRPMRIRVKHKR</sequence>
<evidence type="ECO:0000313" key="3">
    <source>
        <dbReference type="WBParaSite" id="Pan_g16413.t1"/>
    </source>
</evidence>
<reference evidence="2" key="1">
    <citation type="journal article" date="2013" name="Genetics">
        <title>The draft genome and transcriptome of Panagrellus redivivus are shaped by the harsh demands of a free-living lifestyle.</title>
        <authorList>
            <person name="Srinivasan J."/>
            <person name="Dillman A.R."/>
            <person name="Macchietto M.G."/>
            <person name="Heikkinen L."/>
            <person name="Lakso M."/>
            <person name="Fracchia K.M."/>
            <person name="Antoshechkin I."/>
            <person name="Mortazavi A."/>
            <person name="Wong G."/>
            <person name="Sternberg P.W."/>
        </authorList>
    </citation>
    <scope>NUCLEOTIDE SEQUENCE [LARGE SCALE GENOMIC DNA]</scope>
    <source>
        <strain evidence="2">MT8872</strain>
    </source>
</reference>
<accession>A0A7E4ZTF1</accession>
<organism evidence="2 3">
    <name type="scientific">Panagrellus redivivus</name>
    <name type="common">Microworm</name>
    <dbReference type="NCBI Taxonomy" id="6233"/>
    <lineage>
        <taxon>Eukaryota</taxon>
        <taxon>Metazoa</taxon>
        <taxon>Ecdysozoa</taxon>
        <taxon>Nematoda</taxon>
        <taxon>Chromadorea</taxon>
        <taxon>Rhabditida</taxon>
        <taxon>Tylenchina</taxon>
        <taxon>Panagrolaimomorpha</taxon>
        <taxon>Panagrolaimoidea</taxon>
        <taxon>Panagrolaimidae</taxon>
        <taxon>Panagrellus</taxon>
    </lineage>
</organism>
<evidence type="ECO:0000256" key="1">
    <source>
        <dbReference type="SAM" id="MobiDB-lite"/>
    </source>
</evidence>
<protein>
    <submittedName>
        <fullName evidence="3">Mersacidin/lichenicidin family type 2 lantibiotic</fullName>
    </submittedName>
</protein>
<name>A0A7E4ZTF1_PANRE</name>
<dbReference type="Proteomes" id="UP000492821">
    <property type="component" value="Unassembled WGS sequence"/>
</dbReference>